<comment type="subcellular location">
    <subcellularLocation>
        <location evidence="5">Cytoplasm</location>
    </subcellularLocation>
</comment>
<dbReference type="GO" id="GO:0001732">
    <property type="term" value="P:formation of cytoplasmic translation initiation complex"/>
    <property type="evidence" value="ECO:0007669"/>
    <property type="project" value="UniProtKB-UniRule"/>
</dbReference>
<dbReference type="InterPro" id="IPR024675">
    <property type="entry name" value="eIF3g_N"/>
</dbReference>
<dbReference type="PROSITE" id="PS50102">
    <property type="entry name" value="RRM"/>
    <property type="match status" value="1"/>
</dbReference>
<sequence>MEKTNKVLWEEVEDDDENLDFLLPAKQVIGPDENGNKTVIEYKFNDEGKTVKVTTRTRVHKGWAGDKPITVRRRTWAKFGDAVKDDASSVGYTTVSKECVFLERPQDLSGTKPEETKAHSDLGKPGSVLMICRNCGKRGEHWTARCPMSNHSSTDQVEASTSAVTNNSSSYVPPNMRGVSIAVSDTRRRRNDENSLRVTNLSEDTREPDLMDLFGTFGAVSRAYVVFDQNTGVSRGFGFVNFMSREDAQRAINNLDGYGYDNLILRVEWATPRSN</sequence>
<dbReference type="InterPro" id="IPR012677">
    <property type="entry name" value="Nucleotide-bd_a/b_plait_sf"/>
</dbReference>
<dbReference type="Gene3D" id="3.30.70.330">
    <property type="match status" value="1"/>
</dbReference>
<evidence type="ECO:0000256" key="3">
    <source>
        <dbReference type="ARBA" id="ARBA00022884"/>
    </source>
</evidence>
<dbReference type="Pfam" id="PF00076">
    <property type="entry name" value="RRM_1"/>
    <property type="match status" value="1"/>
</dbReference>
<keyword evidence="3 6" id="KW-0694">RNA-binding</keyword>
<gene>
    <name evidence="8" type="ORF">TAV2_LOCUS24518</name>
</gene>
<dbReference type="SUPFAM" id="SSF54928">
    <property type="entry name" value="RNA-binding domain, RBD"/>
    <property type="match status" value="1"/>
</dbReference>
<dbReference type="GO" id="GO:0003743">
    <property type="term" value="F:translation initiation factor activity"/>
    <property type="evidence" value="ECO:0007669"/>
    <property type="project" value="UniProtKB-UniRule"/>
</dbReference>
<dbReference type="Proteomes" id="UP000836841">
    <property type="component" value="Chromosome 7"/>
</dbReference>
<keyword evidence="4 5" id="KW-0648">Protein biosynthesis</keyword>
<comment type="function">
    <text evidence="5">RNA-binding component of the eukaryotic translation initiation factor 3 (eIF-3) complex, which is involved in protein synthesis of a specialized repertoire of mRNAs and, together with other initiation factors, stimulates binding of mRNA and methionyl-tRNAi to the 40S ribosome. The eIF-3 complex specifically targets and initiates translation of a subset of mRNAs involved in cell proliferation. This subunit can bind 18S rRNA.</text>
</comment>
<keyword evidence="2 5" id="KW-0396">Initiation factor</keyword>
<dbReference type="FunFam" id="3.30.70.330:FF:000342">
    <property type="entry name" value="Eukaryotic translation initiation factor 3 subunit G"/>
    <property type="match status" value="1"/>
</dbReference>
<dbReference type="HAMAP" id="MF_03006">
    <property type="entry name" value="eIF3g"/>
    <property type="match status" value="1"/>
</dbReference>
<dbReference type="PANTHER" id="PTHR10352">
    <property type="entry name" value="EUKARYOTIC TRANSLATION INITIATION FACTOR 3 SUBUNIT G"/>
    <property type="match status" value="1"/>
</dbReference>
<keyword evidence="9" id="KW-1185">Reference proteome</keyword>
<evidence type="ECO:0000256" key="2">
    <source>
        <dbReference type="ARBA" id="ARBA00022540"/>
    </source>
</evidence>
<dbReference type="EMBL" id="OU466863">
    <property type="protein sequence ID" value="CAH2079203.1"/>
    <property type="molecule type" value="Genomic_DNA"/>
</dbReference>
<name>A0AAU9T2T4_THLAR</name>
<dbReference type="Pfam" id="PF12353">
    <property type="entry name" value="eIF3g"/>
    <property type="match status" value="1"/>
</dbReference>
<keyword evidence="1 5" id="KW-0963">Cytoplasm</keyword>
<dbReference type="InterPro" id="IPR000504">
    <property type="entry name" value="RRM_dom"/>
</dbReference>
<evidence type="ECO:0000313" key="8">
    <source>
        <dbReference type="EMBL" id="CAH2079203.1"/>
    </source>
</evidence>
<dbReference type="GO" id="GO:0003723">
    <property type="term" value="F:RNA binding"/>
    <property type="evidence" value="ECO:0007669"/>
    <property type="project" value="UniProtKB-UniRule"/>
</dbReference>
<dbReference type="InterPro" id="IPR017334">
    <property type="entry name" value="eIF3_g"/>
</dbReference>
<reference evidence="8 9" key="1">
    <citation type="submission" date="2022-03" db="EMBL/GenBank/DDBJ databases">
        <authorList>
            <person name="Nunn A."/>
            <person name="Chopra R."/>
            <person name="Nunn A."/>
            <person name="Contreras Garrido A."/>
        </authorList>
    </citation>
    <scope>NUCLEOTIDE SEQUENCE [LARGE SCALE GENOMIC DNA]</scope>
</reference>
<evidence type="ECO:0000256" key="5">
    <source>
        <dbReference type="HAMAP-Rule" id="MF_03006"/>
    </source>
</evidence>
<comment type="similarity">
    <text evidence="5">Belongs to the eIF-3 subunit G family.</text>
</comment>
<accession>A0AAU9T2T4</accession>
<organism evidence="8 9">
    <name type="scientific">Thlaspi arvense</name>
    <name type="common">Field penny-cress</name>
    <dbReference type="NCBI Taxonomy" id="13288"/>
    <lineage>
        <taxon>Eukaryota</taxon>
        <taxon>Viridiplantae</taxon>
        <taxon>Streptophyta</taxon>
        <taxon>Embryophyta</taxon>
        <taxon>Tracheophyta</taxon>
        <taxon>Spermatophyta</taxon>
        <taxon>Magnoliopsida</taxon>
        <taxon>eudicotyledons</taxon>
        <taxon>Gunneridae</taxon>
        <taxon>Pentapetalae</taxon>
        <taxon>rosids</taxon>
        <taxon>malvids</taxon>
        <taxon>Brassicales</taxon>
        <taxon>Brassicaceae</taxon>
        <taxon>Thlaspideae</taxon>
        <taxon>Thlaspi</taxon>
    </lineage>
</organism>
<dbReference type="PIRSF" id="PIRSF037949">
    <property type="entry name" value="Transl_init_eIF-3_RNA-bind"/>
    <property type="match status" value="1"/>
</dbReference>
<dbReference type="SMART" id="SM00360">
    <property type="entry name" value="RRM"/>
    <property type="match status" value="1"/>
</dbReference>
<dbReference type="GO" id="GO:0016282">
    <property type="term" value="C:eukaryotic 43S preinitiation complex"/>
    <property type="evidence" value="ECO:0007669"/>
    <property type="project" value="UniProtKB-UniRule"/>
</dbReference>
<dbReference type="InterPro" id="IPR034240">
    <property type="entry name" value="eIF3G_RRM"/>
</dbReference>
<feature type="domain" description="RRM" evidence="7">
    <location>
        <begin position="194"/>
        <end position="272"/>
    </location>
</feature>
<dbReference type="GO" id="GO:0005852">
    <property type="term" value="C:eukaryotic translation initiation factor 3 complex"/>
    <property type="evidence" value="ECO:0007669"/>
    <property type="project" value="UniProtKB-UniRule"/>
</dbReference>
<evidence type="ECO:0000313" key="9">
    <source>
        <dbReference type="Proteomes" id="UP000836841"/>
    </source>
</evidence>
<evidence type="ECO:0000256" key="1">
    <source>
        <dbReference type="ARBA" id="ARBA00022490"/>
    </source>
</evidence>
<protein>
    <recommendedName>
        <fullName evidence="5">Eukaryotic translation initiation factor 3 subunit G</fullName>
        <shortName evidence="5">eIF3g</shortName>
    </recommendedName>
    <alternativeName>
        <fullName evidence="5">Eukaryotic translation initiation factor 3 RNA-binding subunit</fullName>
        <shortName evidence="5">eIF-3 RNA-binding subunit</shortName>
    </alternativeName>
    <alternativeName>
        <fullName evidence="5">Eukaryotic translation initiation factor 3 subunit 4</fullName>
    </alternativeName>
</protein>
<dbReference type="GO" id="GO:0033290">
    <property type="term" value="C:eukaryotic 48S preinitiation complex"/>
    <property type="evidence" value="ECO:0007669"/>
    <property type="project" value="UniProtKB-UniRule"/>
</dbReference>
<evidence type="ECO:0000256" key="6">
    <source>
        <dbReference type="PROSITE-ProRule" id="PRU00176"/>
    </source>
</evidence>
<dbReference type="CDD" id="cd12408">
    <property type="entry name" value="RRM_eIF3G_like"/>
    <property type="match status" value="1"/>
</dbReference>
<comment type="subunit">
    <text evidence="5">Component of the eukaryotic translation initiation factor 3 (eIF-3) complex.</text>
</comment>
<evidence type="ECO:0000256" key="4">
    <source>
        <dbReference type="ARBA" id="ARBA00022917"/>
    </source>
</evidence>
<dbReference type="AlphaFoldDB" id="A0AAU9T2T4"/>
<evidence type="ECO:0000259" key="7">
    <source>
        <dbReference type="PROSITE" id="PS50102"/>
    </source>
</evidence>
<proteinExistence type="inferred from homology"/>
<dbReference type="InterPro" id="IPR035979">
    <property type="entry name" value="RBD_domain_sf"/>
</dbReference>